<evidence type="ECO:0000313" key="2">
    <source>
        <dbReference type="EMBL" id="SFL80032.1"/>
    </source>
</evidence>
<gene>
    <name evidence="2" type="ORF">SAMN04488125_12520</name>
</gene>
<keyword evidence="3" id="KW-1185">Reference proteome</keyword>
<dbReference type="PROSITE" id="PS51186">
    <property type="entry name" value="GNAT"/>
    <property type="match status" value="1"/>
</dbReference>
<dbReference type="STRING" id="414703.SAMN04488125_12520"/>
<dbReference type="GO" id="GO:0016747">
    <property type="term" value="F:acyltransferase activity, transferring groups other than amino-acyl groups"/>
    <property type="evidence" value="ECO:0007669"/>
    <property type="project" value="InterPro"/>
</dbReference>
<dbReference type="Pfam" id="PF00583">
    <property type="entry name" value="Acetyltransf_1"/>
    <property type="match status" value="1"/>
</dbReference>
<dbReference type="Proteomes" id="UP000198804">
    <property type="component" value="Unassembled WGS sequence"/>
</dbReference>
<reference evidence="3" key="1">
    <citation type="submission" date="2016-10" db="EMBL/GenBank/DDBJ databases">
        <authorList>
            <person name="Varghese N."/>
            <person name="Submissions S."/>
        </authorList>
    </citation>
    <scope>NUCLEOTIDE SEQUENCE [LARGE SCALE GENOMIC DNA]</scope>
    <source>
        <strain evidence="3">CGMCC 1.6474</strain>
    </source>
</reference>
<evidence type="ECO:0000259" key="1">
    <source>
        <dbReference type="PROSITE" id="PS51186"/>
    </source>
</evidence>
<dbReference type="InterPro" id="IPR016181">
    <property type="entry name" value="Acyl_CoA_acyltransferase"/>
</dbReference>
<dbReference type="RefSeq" id="WP_131803921.1">
    <property type="nucleotide sequence ID" value="NZ_FOSV01000025.1"/>
</dbReference>
<dbReference type="Gene3D" id="3.40.630.30">
    <property type="match status" value="1"/>
</dbReference>
<name>A0A1I4KMN6_9HYPH</name>
<keyword evidence="2" id="KW-0808">Transferase</keyword>
<proteinExistence type="predicted"/>
<organism evidence="2 3">
    <name type="scientific">Methylorubrum salsuginis</name>
    <dbReference type="NCBI Taxonomy" id="414703"/>
    <lineage>
        <taxon>Bacteria</taxon>
        <taxon>Pseudomonadati</taxon>
        <taxon>Pseudomonadota</taxon>
        <taxon>Alphaproteobacteria</taxon>
        <taxon>Hyphomicrobiales</taxon>
        <taxon>Methylobacteriaceae</taxon>
        <taxon>Methylorubrum</taxon>
    </lineage>
</organism>
<dbReference type="InterPro" id="IPR000182">
    <property type="entry name" value="GNAT_dom"/>
</dbReference>
<dbReference type="InterPro" id="IPR029060">
    <property type="entry name" value="PIN-like_dom_sf"/>
</dbReference>
<dbReference type="SUPFAM" id="SSF55729">
    <property type="entry name" value="Acyl-CoA N-acyltransferases (Nat)"/>
    <property type="match status" value="1"/>
</dbReference>
<dbReference type="AlphaFoldDB" id="A0A1I4KMN6"/>
<sequence length="517" mass="57958">MTSSTMSRVRLLIDTNVLIALEDPGQTEPLVADFARRCLAGAIALYVHPATLDDFSRDPDRYRRSISESRVSKFLQLVPIPLPPTAELEARWGTIRSQNDRVDVTLLHALSIKAVDILVSQDAGLHRRVRGGDLEERVITLGDTVAWLKSLQDPADDGLPHVSDIPAYSLDPRDPIFDSLRLDYIEFSGWWSTKCVAEHRACWAIMGSDGRIHGLVVRKPESGKEIGLASNLRALKLCTFKVADSAQGNKVGELLLRKSIWHAQQNGFDFIYLTTFRKQVALLDLIERYGFETNVENAAGEIVAIKPLRRTRLEVSGQSNLADVLRRNYPRFTIREPVALFAIPIQWRFHRQLFPEAARLTPTPLFGDETFDLRQAGRKPGNTIRKVYVCRSFNKMMKAGDVIFFYQSREEATLNSQSITTVGVVEQVRRACDYRELSRLTAGRSVYSEDDLKQVVEDAPNSVTAIDFLLIGHLDPVIKIDKLLEGGVLKAPPQSITPIPRNSLGILLPSMNFGFAL</sequence>
<dbReference type="SUPFAM" id="SSF88723">
    <property type="entry name" value="PIN domain-like"/>
    <property type="match status" value="1"/>
</dbReference>
<dbReference type="OrthoDB" id="9773249at2"/>
<evidence type="ECO:0000313" key="3">
    <source>
        <dbReference type="Proteomes" id="UP000198804"/>
    </source>
</evidence>
<accession>A0A1I4KMN6</accession>
<protein>
    <submittedName>
        <fullName evidence="2">Acetyltransferase (GNAT) family protein</fullName>
    </submittedName>
</protein>
<feature type="domain" description="N-acetyltransferase" evidence="1">
    <location>
        <begin position="163"/>
        <end position="309"/>
    </location>
</feature>
<dbReference type="EMBL" id="FOSV01000025">
    <property type="protein sequence ID" value="SFL80032.1"/>
    <property type="molecule type" value="Genomic_DNA"/>
</dbReference>